<dbReference type="AlphaFoldDB" id="A0AAD7I8R8"/>
<organism evidence="1 2">
    <name type="scientific">Mycena maculata</name>
    <dbReference type="NCBI Taxonomy" id="230809"/>
    <lineage>
        <taxon>Eukaryota</taxon>
        <taxon>Fungi</taxon>
        <taxon>Dikarya</taxon>
        <taxon>Basidiomycota</taxon>
        <taxon>Agaricomycotina</taxon>
        <taxon>Agaricomycetes</taxon>
        <taxon>Agaricomycetidae</taxon>
        <taxon>Agaricales</taxon>
        <taxon>Marasmiineae</taxon>
        <taxon>Mycenaceae</taxon>
        <taxon>Mycena</taxon>
    </lineage>
</organism>
<accession>A0AAD7I8R8</accession>
<protein>
    <submittedName>
        <fullName evidence="1">Uncharacterized protein</fullName>
    </submittedName>
</protein>
<dbReference type="Proteomes" id="UP001215280">
    <property type="component" value="Unassembled WGS sequence"/>
</dbReference>
<reference evidence="1" key="1">
    <citation type="submission" date="2023-03" db="EMBL/GenBank/DDBJ databases">
        <title>Massive genome expansion in bonnet fungi (Mycena s.s.) driven by repeated elements and novel gene families across ecological guilds.</title>
        <authorList>
            <consortium name="Lawrence Berkeley National Laboratory"/>
            <person name="Harder C.B."/>
            <person name="Miyauchi S."/>
            <person name="Viragh M."/>
            <person name="Kuo A."/>
            <person name="Thoen E."/>
            <person name="Andreopoulos B."/>
            <person name="Lu D."/>
            <person name="Skrede I."/>
            <person name="Drula E."/>
            <person name="Henrissat B."/>
            <person name="Morin E."/>
            <person name="Kohler A."/>
            <person name="Barry K."/>
            <person name="LaButti K."/>
            <person name="Morin E."/>
            <person name="Salamov A."/>
            <person name="Lipzen A."/>
            <person name="Mereny Z."/>
            <person name="Hegedus B."/>
            <person name="Baldrian P."/>
            <person name="Stursova M."/>
            <person name="Weitz H."/>
            <person name="Taylor A."/>
            <person name="Grigoriev I.V."/>
            <person name="Nagy L.G."/>
            <person name="Martin F."/>
            <person name="Kauserud H."/>
        </authorList>
    </citation>
    <scope>NUCLEOTIDE SEQUENCE</scope>
    <source>
        <strain evidence="1">CBHHK188m</strain>
    </source>
</reference>
<dbReference type="InterPro" id="IPR032675">
    <property type="entry name" value="LRR_dom_sf"/>
</dbReference>
<comment type="caution">
    <text evidence="1">The sequence shown here is derived from an EMBL/GenBank/DDBJ whole genome shotgun (WGS) entry which is preliminary data.</text>
</comment>
<evidence type="ECO:0000313" key="2">
    <source>
        <dbReference type="Proteomes" id="UP001215280"/>
    </source>
</evidence>
<dbReference type="EMBL" id="JARJLG010000147">
    <property type="protein sequence ID" value="KAJ7736747.1"/>
    <property type="molecule type" value="Genomic_DNA"/>
</dbReference>
<gene>
    <name evidence="1" type="ORF">DFH07DRAFT_966736</name>
</gene>
<name>A0AAD7I8R8_9AGAR</name>
<keyword evidence="2" id="KW-1185">Reference proteome</keyword>
<dbReference type="Gene3D" id="3.80.10.10">
    <property type="entry name" value="Ribonuclease Inhibitor"/>
    <property type="match status" value="1"/>
</dbReference>
<proteinExistence type="predicted"/>
<evidence type="ECO:0000313" key="1">
    <source>
        <dbReference type="EMBL" id="KAJ7736747.1"/>
    </source>
</evidence>
<sequence>MCFGTPGVLGLVPFAEHCPNLRSLTIFVDATAGVPTKDTFFRIKKTGISNPNLSHLDVGNSPIKRETVAVSSSFIAMLFPKLQSISAVNEETKELWAQVMQLVPTLTSVYAGYEEFLTSSPTTQ</sequence>